<dbReference type="PIRSF" id="PIRSF037221">
    <property type="entry name" value="DUF1517"/>
    <property type="match status" value="1"/>
</dbReference>
<keyword evidence="2" id="KW-1133">Transmembrane helix</keyword>
<name>A0A8J7YWF1_9CYAN</name>
<dbReference type="PANTHER" id="PTHR33975">
    <property type="entry name" value="MYELIN-ASSOCIATED OLIGODENDROCYTE BASIC PROTEIN"/>
    <property type="match status" value="1"/>
</dbReference>
<dbReference type="RefSeq" id="WP_162421281.1">
    <property type="nucleotide sequence ID" value="NZ_WVIE01000001.1"/>
</dbReference>
<feature type="region of interest" description="Disordered" evidence="1">
    <location>
        <begin position="54"/>
        <end position="87"/>
    </location>
</feature>
<protein>
    <submittedName>
        <fullName evidence="3">DUF1517 domain-containing protein</fullName>
    </submittedName>
</protein>
<reference evidence="3" key="1">
    <citation type="submission" date="2019-12" db="EMBL/GenBank/DDBJ databases">
        <title>High-Quality draft genome sequences of three cyanobacteria isolated from the limestone walls of the Old Cathedral of Coimbra.</title>
        <authorList>
            <person name="Tiago I."/>
            <person name="Soares F."/>
            <person name="Portugal A."/>
        </authorList>
    </citation>
    <scope>NUCLEOTIDE SEQUENCE</scope>
    <source>
        <strain evidence="3">A</strain>
    </source>
</reference>
<evidence type="ECO:0000256" key="1">
    <source>
        <dbReference type="SAM" id="MobiDB-lite"/>
    </source>
</evidence>
<feature type="compositionally biased region" description="Low complexity" evidence="1">
    <location>
        <begin position="61"/>
        <end position="76"/>
    </location>
</feature>
<feature type="transmembrane region" description="Helical" evidence="2">
    <location>
        <begin position="119"/>
        <end position="140"/>
    </location>
</feature>
<dbReference type="Pfam" id="PF07466">
    <property type="entry name" value="DUF1517"/>
    <property type="match status" value="1"/>
</dbReference>
<dbReference type="InterPro" id="IPR010903">
    <property type="entry name" value="DUF1517"/>
</dbReference>
<proteinExistence type="predicted"/>
<evidence type="ECO:0000256" key="2">
    <source>
        <dbReference type="SAM" id="Phobius"/>
    </source>
</evidence>
<dbReference type="EMBL" id="WVIE01000001">
    <property type="protein sequence ID" value="NDJ15877.1"/>
    <property type="molecule type" value="Genomic_DNA"/>
</dbReference>
<comment type="caution">
    <text evidence="3">The sequence shown here is derived from an EMBL/GenBank/DDBJ whole genome shotgun (WGS) entry which is preliminary data.</text>
</comment>
<evidence type="ECO:0000313" key="4">
    <source>
        <dbReference type="Proteomes" id="UP000646053"/>
    </source>
</evidence>
<dbReference type="AlphaFoldDB" id="A0A8J7YWF1"/>
<evidence type="ECO:0000313" key="3">
    <source>
        <dbReference type="EMBL" id="NDJ15877.1"/>
    </source>
</evidence>
<gene>
    <name evidence="3" type="ORF">GS601_01000</name>
</gene>
<dbReference type="InterPro" id="IPR053023">
    <property type="entry name" value="FLAP_modulator"/>
</dbReference>
<organism evidence="3 4">
    <name type="scientific">Myxacorys almedinensis A</name>
    <dbReference type="NCBI Taxonomy" id="2690445"/>
    <lineage>
        <taxon>Bacteria</taxon>
        <taxon>Bacillati</taxon>
        <taxon>Cyanobacteriota</taxon>
        <taxon>Cyanophyceae</taxon>
        <taxon>Leptolyngbyales</taxon>
        <taxon>Leptolyngbyaceae</taxon>
        <taxon>Myxacorys</taxon>
        <taxon>Myxacorys almedinensis</taxon>
    </lineage>
</organism>
<feature type="compositionally biased region" description="Gly residues" evidence="1">
    <location>
        <begin position="77"/>
        <end position="87"/>
    </location>
</feature>
<dbReference type="Proteomes" id="UP000646053">
    <property type="component" value="Unassembled WGS sequence"/>
</dbReference>
<accession>A0A8J7YWF1</accession>
<sequence>MSKPFSRLLGATFPTKLSLALIASYCLLNSVSVPVPSSFKSQAWRFEQAALAQRSGGRSRGGSFNRAPSRPSRSSGGSSGGSRGGGVAPARPGYGGYGYGGGYGGYGGYGYGSSVGGGLFSLVALLAVGGVGLVLWYLIWANRGKKFAGSTELTNDIVTVSKIQVALLAQGKAIQTQLAKIVETADLDTPEGRQHHVQEAALALLRMPENWSHVQAASETVKSLNEGETLFEKWSILERTKYTEETLTNVGGTITRKDYSINPEKDPASYIVVTLLVGTADDQPLFQEVRTSEALKEVLTKISSLSPDYLMIFEVLWTPQAEGDSLTYDELLTEYSDMLQI</sequence>
<keyword evidence="4" id="KW-1185">Reference proteome</keyword>
<dbReference type="PANTHER" id="PTHR33975:SF2">
    <property type="entry name" value="MYELIN-ASSOCIATED OLIGODENDROCYTE BASIC PROTEIN"/>
    <property type="match status" value="1"/>
</dbReference>
<keyword evidence="2" id="KW-0472">Membrane</keyword>
<keyword evidence="2" id="KW-0812">Transmembrane</keyword>